<evidence type="ECO:0000256" key="5">
    <source>
        <dbReference type="ARBA" id="ARBA00023136"/>
    </source>
</evidence>
<dbReference type="AlphaFoldDB" id="A0A1B6F428"/>
<evidence type="ECO:0000313" key="8">
    <source>
        <dbReference type="EMBL" id="JAS44623.1"/>
    </source>
</evidence>
<protein>
    <recommendedName>
        <fullName evidence="7">PKD/REJ-like domain-containing protein</fullName>
    </recommendedName>
</protein>
<keyword evidence="4" id="KW-1133">Transmembrane helix</keyword>
<proteinExistence type="predicted"/>
<dbReference type="GO" id="GO:0005886">
    <property type="term" value="C:plasma membrane"/>
    <property type="evidence" value="ECO:0007669"/>
    <property type="project" value="TreeGrafter"/>
</dbReference>
<feature type="signal peptide" evidence="6">
    <location>
        <begin position="1"/>
        <end position="16"/>
    </location>
</feature>
<dbReference type="PANTHER" id="PTHR46730:SF1">
    <property type="entry name" value="PLAT DOMAIN-CONTAINING PROTEIN"/>
    <property type="match status" value="1"/>
</dbReference>
<keyword evidence="6" id="KW-0732">Signal</keyword>
<feature type="non-terminal residue" evidence="8">
    <location>
        <position position="876"/>
    </location>
</feature>
<dbReference type="EMBL" id="GECZ01025146">
    <property type="protein sequence ID" value="JAS44623.1"/>
    <property type="molecule type" value="Transcribed_RNA"/>
</dbReference>
<feature type="domain" description="PKD/REJ-like" evidence="7">
    <location>
        <begin position="366"/>
        <end position="760"/>
    </location>
</feature>
<evidence type="ECO:0000256" key="4">
    <source>
        <dbReference type="ARBA" id="ARBA00022989"/>
    </source>
</evidence>
<evidence type="ECO:0000256" key="1">
    <source>
        <dbReference type="ARBA" id="ARBA00004370"/>
    </source>
</evidence>
<organism evidence="8">
    <name type="scientific">Cuerna arida</name>
    <dbReference type="NCBI Taxonomy" id="1464854"/>
    <lineage>
        <taxon>Eukaryota</taxon>
        <taxon>Metazoa</taxon>
        <taxon>Ecdysozoa</taxon>
        <taxon>Arthropoda</taxon>
        <taxon>Hexapoda</taxon>
        <taxon>Insecta</taxon>
        <taxon>Pterygota</taxon>
        <taxon>Neoptera</taxon>
        <taxon>Paraneoptera</taxon>
        <taxon>Hemiptera</taxon>
        <taxon>Auchenorrhyncha</taxon>
        <taxon>Membracoidea</taxon>
        <taxon>Cicadellidae</taxon>
        <taxon>Cicadellinae</taxon>
        <taxon>Proconiini</taxon>
        <taxon>Cuerna</taxon>
    </lineage>
</organism>
<dbReference type="PANTHER" id="PTHR46730">
    <property type="entry name" value="POLYCYSTIN-1"/>
    <property type="match status" value="1"/>
</dbReference>
<gene>
    <name evidence="8" type="ORF">g.23473</name>
</gene>
<reference evidence="8" key="1">
    <citation type="submission" date="2015-11" db="EMBL/GenBank/DDBJ databases">
        <title>De novo transcriptome assembly of four potential Pierce s Disease insect vectors from Arizona vineyards.</title>
        <authorList>
            <person name="Tassone E.E."/>
        </authorList>
    </citation>
    <scope>NUCLEOTIDE SEQUENCE</scope>
</reference>
<dbReference type="GO" id="GO:0006816">
    <property type="term" value="P:calcium ion transport"/>
    <property type="evidence" value="ECO:0007669"/>
    <property type="project" value="TreeGrafter"/>
</dbReference>
<evidence type="ECO:0000259" key="7">
    <source>
        <dbReference type="Pfam" id="PF02010"/>
    </source>
</evidence>
<keyword evidence="2" id="KW-0812">Transmembrane</keyword>
<dbReference type="GO" id="GO:0005261">
    <property type="term" value="F:monoatomic cation channel activity"/>
    <property type="evidence" value="ECO:0007669"/>
    <property type="project" value="TreeGrafter"/>
</dbReference>
<dbReference type="InterPro" id="IPR002859">
    <property type="entry name" value="PKD/REJ-like"/>
</dbReference>
<accession>A0A1B6F428</accession>
<comment type="subcellular location">
    <subcellularLocation>
        <location evidence="1">Membrane</location>
    </subcellularLocation>
</comment>
<dbReference type="Pfam" id="PF02010">
    <property type="entry name" value="REJ"/>
    <property type="match status" value="1"/>
</dbReference>
<name>A0A1B6F428_9HEMI</name>
<keyword evidence="5" id="KW-0472">Membrane</keyword>
<evidence type="ECO:0000256" key="6">
    <source>
        <dbReference type="SAM" id="SignalP"/>
    </source>
</evidence>
<feature type="chain" id="PRO_5008582561" description="PKD/REJ-like domain-containing protein" evidence="6">
    <location>
        <begin position="17"/>
        <end position="876"/>
    </location>
</feature>
<evidence type="ECO:0000256" key="3">
    <source>
        <dbReference type="ARBA" id="ARBA00022737"/>
    </source>
</evidence>
<keyword evidence="3" id="KW-0677">Repeat</keyword>
<evidence type="ECO:0000256" key="2">
    <source>
        <dbReference type="ARBA" id="ARBA00022692"/>
    </source>
</evidence>
<sequence length="876" mass="100032">MVVSVILFCCILLLWSYDVNMETRRLQQECSVPYSKGSLIEPCGYCRVCVKEEKNGITISKCQNPMNMVKNIFKFPLFNEIKIVVAPNPYLVCKNVDYCKPIYALQSRCDCSEARKDKKGKSECISMLGSCKCGCENNRYGQLCENPIPPGIAKESFADIQNIIYSPLTFSNDYASLAIYFYRTGVNVNIEIKTEREILIYNRLSCKNNVPSFYEHCNNLFGKGEIHLYETFCKGSPMYLGESDNVECAVMVNLAFPRVQINPQNENKFIHNNPKMNNFTMKDVVAKLEVVNIFVRNKMLGESEEMIVFSEENGFIVIYDSKSHLETCIPRVSISKYGSTMFNVPSFPRTKEIVVTSTVILNHDPQCENQGDPELNWFVWLIGLNHNEREDIPLFEAFNTPELILKAFMLEFGMYKIKHEVHFVERTFSIETTYCYFKIVPLPLDPIIIGGSLRYVYYKNNLELITTNITDLNMPLSQQTSVRHIWYCDDTNDPLCNPIETKNMTLTRFGPFVKGKVYNFIMKIKTSTTFEEISQTIIMTSNPVPSLLIECLKNCGGKNFKSDTRDIFYFKVRISLYSTQQEEGNKLYNWTYITNTGSSSNLDLIRQEEETPNWILIVKENTLDFDQEYTFKVTGGGDPGGEAQITVKTFKPTLLECDISPKEGVAGETKFSVKCSIEDNEPSSMSLTITLYDMFNKDSLDRRLLASTFVNSVDNIVLTRGTVAVFATNIYGQYKDTYLTVLLTTPIVDSKFLEENTKTLENFSQSQGYEQKISFISALCDILNSNLPVKYKAVETFLETISKEQVSNLVELELLLTTTKHTVCDKNNCSLPSMTGRSYMFLTQILSTTGKFLKNELIRMSRTNSEMTTSKVNLLQ</sequence>